<dbReference type="InterPro" id="IPR036237">
    <property type="entry name" value="Xyl_isomerase-like_sf"/>
</dbReference>
<keyword evidence="2" id="KW-0413">Isomerase</keyword>
<organism evidence="2 3">
    <name type="scientific">Humisphaera borealis</name>
    <dbReference type="NCBI Taxonomy" id="2807512"/>
    <lineage>
        <taxon>Bacteria</taxon>
        <taxon>Pseudomonadati</taxon>
        <taxon>Planctomycetota</taxon>
        <taxon>Phycisphaerae</taxon>
        <taxon>Tepidisphaerales</taxon>
        <taxon>Tepidisphaeraceae</taxon>
        <taxon>Humisphaera</taxon>
    </lineage>
</organism>
<accession>A0A7M2X120</accession>
<dbReference type="EMBL" id="CP063458">
    <property type="protein sequence ID" value="QOV91438.1"/>
    <property type="molecule type" value="Genomic_DNA"/>
</dbReference>
<evidence type="ECO:0000259" key="1">
    <source>
        <dbReference type="Pfam" id="PF01261"/>
    </source>
</evidence>
<sequence length="291" mass="31239">MTLGFSTYGMKTLTAIEAVKAVAKIGFDAVELCCLPDFHGDPASLSPAARKDLASTIGDSGLRLVALMENLPLHVDDKTFAANLERLKRVCELSAQLSPQSPPIVETVMGGAAGKLDDLMDSFARRLSDYASIAKQAGVPMAVKPHRMNAVDSPARMIRLLNHAAQPRYLSMVYDWSHYAQRDDLKDADGKPVTIEGTVKESLPYTSFVAVKDVVFEKGKAVFKLPGETGQTDNATVVKTLHAGGYTGDVNCEVSSQIWKAPGYDAIAAATASYKAMSAAFEKAGVPRNKR</sequence>
<dbReference type="RefSeq" id="WP_206294717.1">
    <property type="nucleotide sequence ID" value="NZ_CP063458.1"/>
</dbReference>
<protein>
    <submittedName>
        <fullName evidence="2">Sugar phosphate isomerase/epimerase</fullName>
    </submittedName>
</protein>
<gene>
    <name evidence="2" type="ORF">IPV69_08815</name>
</gene>
<reference evidence="2 3" key="1">
    <citation type="submission" date="2020-10" db="EMBL/GenBank/DDBJ databases">
        <title>Wide distribution of Phycisphaera-like planctomycetes from WD2101 soil group in peatlands and genome analysis of the first cultivated representative.</title>
        <authorList>
            <person name="Dedysh S.N."/>
            <person name="Beletsky A.V."/>
            <person name="Ivanova A."/>
            <person name="Kulichevskaya I.S."/>
            <person name="Suzina N.E."/>
            <person name="Philippov D.A."/>
            <person name="Rakitin A.L."/>
            <person name="Mardanov A.V."/>
            <person name="Ravin N.V."/>
        </authorList>
    </citation>
    <scope>NUCLEOTIDE SEQUENCE [LARGE SCALE GENOMIC DNA]</scope>
    <source>
        <strain evidence="2 3">M1803</strain>
    </source>
</reference>
<dbReference type="Proteomes" id="UP000593765">
    <property type="component" value="Chromosome"/>
</dbReference>
<dbReference type="Gene3D" id="3.20.20.150">
    <property type="entry name" value="Divalent-metal-dependent TIM barrel enzymes"/>
    <property type="match status" value="1"/>
</dbReference>
<dbReference type="InterPro" id="IPR050312">
    <property type="entry name" value="IolE/XylAMocC-like"/>
</dbReference>
<name>A0A7M2X120_9BACT</name>
<evidence type="ECO:0000313" key="3">
    <source>
        <dbReference type="Proteomes" id="UP000593765"/>
    </source>
</evidence>
<feature type="domain" description="Xylose isomerase-like TIM barrel" evidence="1">
    <location>
        <begin position="19"/>
        <end position="257"/>
    </location>
</feature>
<dbReference type="KEGG" id="hbs:IPV69_08815"/>
<dbReference type="GO" id="GO:0016853">
    <property type="term" value="F:isomerase activity"/>
    <property type="evidence" value="ECO:0007669"/>
    <property type="project" value="UniProtKB-KW"/>
</dbReference>
<dbReference type="Pfam" id="PF01261">
    <property type="entry name" value="AP_endonuc_2"/>
    <property type="match status" value="1"/>
</dbReference>
<proteinExistence type="predicted"/>
<keyword evidence="3" id="KW-1185">Reference proteome</keyword>
<dbReference type="SUPFAM" id="SSF51658">
    <property type="entry name" value="Xylose isomerase-like"/>
    <property type="match status" value="1"/>
</dbReference>
<dbReference type="PANTHER" id="PTHR12110">
    <property type="entry name" value="HYDROXYPYRUVATE ISOMERASE"/>
    <property type="match status" value="1"/>
</dbReference>
<evidence type="ECO:0000313" key="2">
    <source>
        <dbReference type="EMBL" id="QOV91438.1"/>
    </source>
</evidence>
<dbReference type="InterPro" id="IPR013022">
    <property type="entry name" value="Xyl_isomerase-like_TIM-brl"/>
</dbReference>
<dbReference type="AlphaFoldDB" id="A0A7M2X120"/>